<feature type="region of interest" description="Disordered" evidence="5">
    <location>
        <begin position="312"/>
        <end position="331"/>
    </location>
</feature>
<comment type="caution">
    <text evidence="7">The sequence shown here is derived from an EMBL/GenBank/DDBJ whole genome shotgun (WGS) entry which is preliminary data.</text>
</comment>
<evidence type="ECO:0000256" key="5">
    <source>
        <dbReference type="SAM" id="MobiDB-lite"/>
    </source>
</evidence>
<dbReference type="EMBL" id="BLLK01000047">
    <property type="protein sequence ID" value="GFH55208.1"/>
    <property type="molecule type" value="Genomic_DNA"/>
</dbReference>
<dbReference type="SUPFAM" id="SSF46785">
    <property type="entry name" value="Winged helix' DNA-binding domain"/>
    <property type="match status" value="1"/>
</dbReference>
<name>A0AAD3CZR6_9STRA</name>
<dbReference type="InterPro" id="IPR036390">
    <property type="entry name" value="WH_DNA-bd_sf"/>
</dbReference>
<feature type="compositionally biased region" description="Basic and acidic residues" evidence="5">
    <location>
        <begin position="202"/>
        <end position="216"/>
    </location>
</feature>
<feature type="domain" description="HSF-type DNA-binding" evidence="6">
    <location>
        <begin position="65"/>
        <end position="157"/>
    </location>
</feature>
<evidence type="ECO:0000256" key="4">
    <source>
        <dbReference type="RuleBase" id="RU004020"/>
    </source>
</evidence>
<dbReference type="Pfam" id="PF00447">
    <property type="entry name" value="HSF_DNA-bind"/>
    <property type="match status" value="1"/>
</dbReference>
<dbReference type="GO" id="GO:0003700">
    <property type="term" value="F:DNA-binding transcription factor activity"/>
    <property type="evidence" value="ECO:0007669"/>
    <property type="project" value="InterPro"/>
</dbReference>
<feature type="compositionally biased region" description="Basic and acidic residues" evidence="5">
    <location>
        <begin position="9"/>
        <end position="18"/>
    </location>
</feature>
<protein>
    <recommendedName>
        <fullName evidence="6">HSF-type DNA-binding domain-containing protein</fullName>
    </recommendedName>
</protein>
<keyword evidence="8" id="KW-1185">Reference proteome</keyword>
<sequence>MNTEQQGIYRERHEHTDRLFSSTGRNDHERETHLPPSRTHATRRTSNATSSKKKKENFPFVLMHMLQTIEMEEPQLACIVSWTPDGTTFQIHDKTRFENEIQPRYFKQSSYSSFRRQLNIWGFKAVGDRKTKETTALYGHPLFLRDNPKLCYAIARKGAKGSLSDLYPQIQYDYSANQSSSFHTGFSCRSSESNSAPSAKSSSEHETSPEDAKSSKSEPYQFYDKISLQKEKKVQLFQDPVAKYEGKGPGQSMSNYEITFPSTSYDRVEDSSDAIHRPSFSYPLQPHNIQRQTSTPHPSSFQVKDNHFSQERLGDSFSSNTFKEPTHEATKQSLELLQPQSEPMSFPPPTTSSSTCTNIENVLSQIQEIDRQTAQLDQQFDPSKLHSHKRRPSLFSSFSYPLLQNNSQSAVQFPSFRSVQESSSESSPYFEVQDDTPANANRSASTLPTVLLDEVEPIHDEEEIKPIPPIFGNYMKQLLSSKSTHDNFRRESPKEE</sequence>
<evidence type="ECO:0000256" key="3">
    <source>
        <dbReference type="ARBA" id="ARBA00023242"/>
    </source>
</evidence>
<dbReference type="GO" id="GO:0043565">
    <property type="term" value="F:sequence-specific DNA binding"/>
    <property type="evidence" value="ECO:0007669"/>
    <property type="project" value="InterPro"/>
</dbReference>
<feature type="region of interest" description="Disordered" evidence="5">
    <location>
        <begin position="1"/>
        <end position="54"/>
    </location>
</feature>
<evidence type="ECO:0000259" key="6">
    <source>
        <dbReference type="SMART" id="SM00415"/>
    </source>
</evidence>
<dbReference type="Gene3D" id="1.10.10.10">
    <property type="entry name" value="Winged helix-like DNA-binding domain superfamily/Winged helix DNA-binding domain"/>
    <property type="match status" value="1"/>
</dbReference>
<dbReference type="SMART" id="SM00415">
    <property type="entry name" value="HSF"/>
    <property type="match status" value="1"/>
</dbReference>
<dbReference type="GO" id="GO:0005634">
    <property type="term" value="C:nucleus"/>
    <property type="evidence" value="ECO:0007669"/>
    <property type="project" value="UniProtKB-SubCell"/>
</dbReference>
<feature type="region of interest" description="Disordered" evidence="5">
    <location>
        <begin position="424"/>
        <end position="446"/>
    </location>
</feature>
<comment type="similarity">
    <text evidence="4">Belongs to the HSF family.</text>
</comment>
<comment type="subcellular location">
    <subcellularLocation>
        <location evidence="1">Nucleus</location>
    </subcellularLocation>
</comment>
<keyword evidence="2" id="KW-0238">DNA-binding</keyword>
<dbReference type="PANTHER" id="PTHR10015:SF427">
    <property type="entry name" value="HEAT SHOCK FACTOR PROTEIN"/>
    <property type="match status" value="1"/>
</dbReference>
<feature type="region of interest" description="Disordered" evidence="5">
    <location>
        <begin position="193"/>
        <end position="219"/>
    </location>
</feature>
<organism evidence="7 8">
    <name type="scientific">Chaetoceros tenuissimus</name>
    <dbReference type="NCBI Taxonomy" id="426638"/>
    <lineage>
        <taxon>Eukaryota</taxon>
        <taxon>Sar</taxon>
        <taxon>Stramenopiles</taxon>
        <taxon>Ochrophyta</taxon>
        <taxon>Bacillariophyta</taxon>
        <taxon>Coscinodiscophyceae</taxon>
        <taxon>Chaetocerotophycidae</taxon>
        <taxon>Chaetocerotales</taxon>
        <taxon>Chaetocerotaceae</taxon>
        <taxon>Chaetoceros</taxon>
    </lineage>
</organism>
<dbReference type="AlphaFoldDB" id="A0AAD3CZR6"/>
<proteinExistence type="inferred from homology"/>
<feature type="compositionally biased region" description="Polar residues" evidence="5">
    <location>
        <begin position="436"/>
        <end position="446"/>
    </location>
</feature>
<keyword evidence="3" id="KW-0539">Nucleus</keyword>
<dbReference type="InterPro" id="IPR036388">
    <property type="entry name" value="WH-like_DNA-bd_sf"/>
</dbReference>
<reference evidence="7 8" key="1">
    <citation type="journal article" date="2021" name="Sci. Rep.">
        <title>The genome of the diatom Chaetoceros tenuissimus carries an ancient integrated fragment of an extant virus.</title>
        <authorList>
            <person name="Hongo Y."/>
            <person name="Kimura K."/>
            <person name="Takaki Y."/>
            <person name="Yoshida Y."/>
            <person name="Baba S."/>
            <person name="Kobayashi G."/>
            <person name="Nagasaki K."/>
            <person name="Hano T."/>
            <person name="Tomaru Y."/>
        </authorList>
    </citation>
    <scope>NUCLEOTIDE SEQUENCE [LARGE SCALE GENOMIC DNA]</scope>
    <source>
        <strain evidence="7 8">NIES-3715</strain>
    </source>
</reference>
<evidence type="ECO:0000313" key="8">
    <source>
        <dbReference type="Proteomes" id="UP001054902"/>
    </source>
</evidence>
<dbReference type="InterPro" id="IPR000232">
    <property type="entry name" value="HSF_DNA-bd"/>
</dbReference>
<gene>
    <name evidence="7" type="ORF">CTEN210_11684</name>
</gene>
<evidence type="ECO:0000256" key="2">
    <source>
        <dbReference type="ARBA" id="ARBA00023125"/>
    </source>
</evidence>
<dbReference type="Proteomes" id="UP001054902">
    <property type="component" value="Unassembled WGS sequence"/>
</dbReference>
<evidence type="ECO:0000256" key="1">
    <source>
        <dbReference type="ARBA" id="ARBA00004123"/>
    </source>
</evidence>
<dbReference type="PANTHER" id="PTHR10015">
    <property type="entry name" value="HEAT SHOCK TRANSCRIPTION FACTOR"/>
    <property type="match status" value="1"/>
</dbReference>
<accession>A0AAD3CZR6</accession>
<evidence type="ECO:0000313" key="7">
    <source>
        <dbReference type="EMBL" id="GFH55208.1"/>
    </source>
</evidence>